<dbReference type="AlphaFoldDB" id="A0AAN7T7B3"/>
<dbReference type="Proteomes" id="UP001309876">
    <property type="component" value="Unassembled WGS sequence"/>
</dbReference>
<feature type="region of interest" description="Disordered" evidence="2">
    <location>
        <begin position="149"/>
        <end position="195"/>
    </location>
</feature>
<feature type="compositionally biased region" description="Basic and acidic residues" evidence="2">
    <location>
        <begin position="178"/>
        <end position="195"/>
    </location>
</feature>
<evidence type="ECO:0000313" key="4">
    <source>
        <dbReference type="Proteomes" id="UP001309876"/>
    </source>
</evidence>
<reference evidence="3 4" key="1">
    <citation type="submission" date="2023-08" db="EMBL/GenBank/DDBJ databases">
        <title>Black Yeasts Isolated from many extreme environments.</title>
        <authorList>
            <person name="Coleine C."/>
            <person name="Stajich J.E."/>
            <person name="Selbmann L."/>
        </authorList>
    </citation>
    <scope>NUCLEOTIDE SEQUENCE [LARGE SCALE GENOMIC DNA]</scope>
    <source>
        <strain evidence="3 4">CCFEE 5910</strain>
    </source>
</reference>
<comment type="caution">
    <text evidence="3">The sequence shown here is derived from an EMBL/GenBank/DDBJ whole genome shotgun (WGS) entry which is preliminary data.</text>
</comment>
<feature type="compositionally biased region" description="Low complexity" evidence="2">
    <location>
        <begin position="47"/>
        <end position="60"/>
    </location>
</feature>
<feature type="region of interest" description="Disordered" evidence="2">
    <location>
        <begin position="315"/>
        <end position="395"/>
    </location>
</feature>
<feature type="region of interest" description="Disordered" evidence="2">
    <location>
        <begin position="44"/>
        <end position="67"/>
    </location>
</feature>
<keyword evidence="1" id="KW-0175">Coiled coil</keyword>
<proteinExistence type="predicted"/>
<feature type="compositionally biased region" description="Polar residues" evidence="2">
    <location>
        <begin position="315"/>
        <end position="325"/>
    </location>
</feature>
<feature type="compositionally biased region" description="Basic and acidic residues" evidence="2">
    <location>
        <begin position="149"/>
        <end position="165"/>
    </location>
</feature>
<evidence type="ECO:0000256" key="1">
    <source>
        <dbReference type="SAM" id="Coils"/>
    </source>
</evidence>
<organism evidence="3 4">
    <name type="scientific">Lithohypha guttulata</name>
    <dbReference type="NCBI Taxonomy" id="1690604"/>
    <lineage>
        <taxon>Eukaryota</taxon>
        <taxon>Fungi</taxon>
        <taxon>Dikarya</taxon>
        <taxon>Ascomycota</taxon>
        <taxon>Pezizomycotina</taxon>
        <taxon>Eurotiomycetes</taxon>
        <taxon>Chaetothyriomycetidae</taxon>
        <taxon>Chaetothyriales</taxon>
        <taxon>Trichomeriaceae</taxon>
        <taxon>Lithohypha</taxon>
    </lineage>
</organism>
<accession>A0AAN7T7B3</accession>
<evidence type="ECO:0000256" key="2">
    <source>
        <dbReference type="SAM" id="MobiDB-lite"/>
    </source>
</evidence>
<sequence length="395" mass="43828">MFPPSNWVKLPPLKGLGLPMSGNVAAHSREPLKVDTFANFVTRSKDSQPSQSALLSPPASIHSPMPPTWNEPYVSNRISSKRTATQEVAVAAENSYHSFTVPDCASTAAGGWFDPDNWLFKHAVDEYGGLDIGQLLHVLYKRGDRPQYGEDHVSTRAKKGGHDIDDGNDDVYTRSNTKPHDHKTQEKERRDRHRVLSKEVDECTGDAVVELSERKLPEIKNEIALMPKPNPSSGQGAKSNKTGKDKQLMAAAFLPHLSNIVIFRLLEAHNELENELASAQQVQTQLENEVRRKSELTQARANLIDGLYSRPSSIISLPPTLQQPRGVTRKRKAFDIDDASCSSTSPKRHDNGTQKQPQRFPHLLGAPKHQFSSRLPLSPSPDLDDRVMSSFSSCP</sequence>
<name>A0AAN7T7B3_9EURO</name>
<protein>
    <submittedName>
        <fullName evidence="3">Uncharacterized protein</fullName>
    </submittedName>
</protein>
<evidence type="ECO:0000313" key="3">
    <source>
        <dbReference type="EMBL" id="KAK5091733.1"/>
    </source>
</evidence>
<keyword evidence="4" id="KW-1185">Reference proteome</keyword>
<feature type="coiled-coil region" evidence="1">
    <location>
        <begin position="262"/>
        <end position="299"/>
    </location>
</feature>
<dbReference type="EMBL" id="JAVRRJ010000001">
    <property type="protein sequence ID" value="KAK5091733.1"/>
    <property type="molecule type" value="Genomic_DNA"/>
</dbReference>
<gene>
    <name evidence="3" type="ORF">LTR05_001918</name>
</gene>
<feature type="compositionally biased region" description="Low complexity" evidence="2">
    <location>
        <begin position="372"/>
        <end position="381"/>
    </location>
</feature>